<reference evidence="10 11" key="1">
    <citation type="submission" date="2018-04" db="EMBL/GenBank/DDBJ databases">
        <title>Genomic Encyclopedia of Type Strains, Phase IV (KMG-IV): sequencing the most valuable type-strain genomes for metagenomic binning, comparative biology and taxonomic classification.</title>
        <authorList>
            <person name="Goeker M."/>
        </authorList>
    </citation>
    <scope>NUCLEOTIDE SEQUENCE [LARGE SCALE GENOMIC DNA]</scope>
    <source>
        <strain evidence="10 11">DSM 14823</strain>
    </source>
</reference>
<keyword evidence="11" id="KW-1185">Reference proteome</keyword>
<dbReference type="SUPFAM" id="SSF161098">
    <property type="entry name" value="MetI-like"/>
    <property type="match status" value="1"/>
</dbReference>
<keyword evidence="6 8" id="KW-1133">Transmembrane helix</keyword>
<dbReference type="InterPro" id="IPR035906">
    <property type="entry name" value="MetI-like_sf"/>
</dbReference>
<evidence type="ECO:0000256" key="4">
    <source>
        <dbReference type="ARBA" id="ARBA00022475"/>
    </source>
</evidence>
<comment type="caution">
    <text evidence="10">The sequence shown here is derived from an EMBL/GenBank/DDBJ whole genome shotgun (WGS) entry which is preliminary data.</text>
</comment>
<keyword evidence="3 8" id="KW-0813">Transport</keyword>
<dbReference type="CDD" id="cd06261">
    <property type="entry name" value="TM_PBP2"/>
    <property type="match status" value="1"/>
</dbReference>
<evidence type="ECO:0000256" key="3">
    <source>
        <dbReference type="ARBA" id="ARBA00022448"/>
    </source>
</evidence>
<dbReference type="GO" id="GO:0005886">
    <property type="term" value="C:plasma membrane"/>
    <property type="evidence" value="ECO:0007669"/>
    <property type="project" value="UniProtKB-SubCell"/>
</dbReference>
<evidence type="ECO:0000256" key="5">
    <source>
        <dbReference type="ARBA" id="ARBA00022692"/>
    </source>
</evidence>
<evidence type="ECO:0000256" key="1">
    <source>
        <dbReference type="ARBA" id="ARBA00004651"/>
    </source>
</evidence>
<keyword evidence="7 8" id="KW-0472">Membrane</keyword>
<evidence type="ECO:0000259" key="9">
    <source>
        <dbReference type="PROSITE" id="PS50928"/>
    </source>
</evidence>
<feature type="transmembrane region" description="Helical" evidence="8">
    <location>
        <begin position="437"/>
        <end position="459"/>
    </location>
</feature>
<dbReference type="PROSITE" id="PS50928">
    <property type="entry name" value="ABC_TM1"/>
    <property type="match status" value="1"/>
</dbReference>
<dbReference type="GO" id="GO:0055085">
    <property type="term" value="P:transmembrane transport"/>
    <property type="evidence" value="ECO:0007669"/>
    <property type="project" value="InterPro"/>
</dbReference>
<comment type="subcellular location">
    <subcellularLocation>
        <location evidence="1 8">Cell membrane</location>
        <topology evidence="1 8">Multi-pass membrane protein</topology>
    </subcellularLocation>
</comment>
<dbReference type="Gene3D" id="1.10.3720.10">
    <property type="entry name" value="MetI-like"/>
    <property type="match status" value="1"/>
</dbReference>
<sequence length="635" mass="72150">MGIISTVGRNSFKVRMLLWGIGTVLLLGAATMIYPFGLMIAGSSKTPVDAAENRLIPSFLTDDEAYYRKVMEAFFNEREIQFRQTYRIDADTFAQLSPPESPSSGLVADWLEFLRRNPYPPRCYTPAFCSVRTSNRTQPLLLRKFKRQLQEKYRSVEALNRELQTSFRSWDEFSVQTPVFDLRTSVPERNRFRAAFEAFSETLPPELRSYTLPEGCYVKSYLQMLYTDSIAAYNRTHGTAYASWDQVGLPAACPERGTGPERRDWETFMRELLNPIWIRLAPAELPAYRRYLEARHGRIGALNSLYGSNYREFSELPLPEPATLGGAALTDYTEYIQGWSSPAGGIRHRAALSSLQPDGPEFGFRRFLRRKYGTLEALNRQLDTHFSDWSRIWPPQRELHAGHVMAHKTGYRREFAVRNFIAVAESVILQDRVMFNTFLYCALAVLGALIVNPAAAYALSRFRPPSTYRLLLFMMVTMAFPPMVTQIPSFLMLREFGLLNSYAALILPGLANGYSIFLLKGFFDSLPKELYESAMLDGAGEVRIFFQFTMSLSKPILAVTALGAFTGAYGNFMMALLVCQDRKMWTLMPWLYQLQMNSGPGIVFASLLVAAIPTFLVFLCCQNVIMRGIVVPVEK</sequence>
<feature type="transmembrane region" description="Helical" evidence="8">
    <location>
        <begin position="499"/>
        <end position="519"/>
    </location>
</feature>
<dbReference type="PANTHER" id="PTHR43744">
    <property type="entry name" value="ABC TRANSPORTER PERMEASE PROTEIN MG189-RELATED-RELATED"/>
    <property type="match status" value="1"/>
</dbReference>
<proteinExistence type="inferred from homology"/>
<dbReference type="Pfam" id="PF00528">
    <property type="entry name" value="BPD_transp_1"/>
    <property type="match status" value="1"/>
</dbReference>
<feature type="transmembrane region" description="Helical" evidence="8">
    <location>
        <begin position="598"/>
        <end position="619"/>
    </location>
</feature>
<feature type="transmembrane region" description="Helical" evidence="8">
    <location>
        <begin position="471"/>
        <end position="493"/>
    </location>
</feature>
<dbReference type="Gene3D" id="3.20.20.80">
    <property type="entry name" value="Glycosidases"/>
    <property type="match status" value="3"/>
</dbReference>
<feature type="transmembrane region" description="Helical" evidence="8">
    <location>
        <begin position="556"/>
        <end position="578"/>
    </location>
</feature>
<feature type="transmembrane region" description="Helical" evidence="8">
    <location>
        <begin position="16"/>
        <end position="37"/>
    </location>
</feature>
<evidence type="ECO:0000313" key="11">
    <source>
        <dbReference type="Proteomes" id="UP000245959"/>
    </source>
</evidence>
<name>A0A2U1ARF9_9BACT</name>
<dbReference type="Proteomes" id="UP000245959">
    <property type="component" value="Unassembled WGS sequence"/>
</dbReference>
<evidence type="ECO:0000256" key="7">
    <source>
        <dbReference type="ARBA" id="ARBA00023136"/>
    </source>
</evidence>
<protein>
    <recommendedName>
        <fullName evidence="2">sn-glycerol-3-phosphate transport system permease protein UgpE</fullName>
    </recommendedName>
</protein>
<keyword evidence="4" id="KW-1003">Cell membrane</keyword>
<dbReference type="EMBL" id="QEKH01000023">
    <property type="protein sequence ID" value="PVY38995.1"/>
    <property type="molecule type" value="Genomic_DNA"/>
</dbReference>
<dbReference type="PANTHER" id="PTHR43744:SF8">
    <property type="entry name" value="SN-GLYCEROL-3-PHOSPHATE TRANSPORT SYSTEM PERMEASE PROTEIN UGPE"/>
    <property type="match status" value="1"/>
</dbReference>
<evidence type="ECO:0000256" key="8">
    <source>
        <dbReference type="RuleBase" id="RU363032"/>
    </source>
</evidence>
<accession>A0A2U1ARF9</accession>
<dbReference type="InterPro" id="IPR000515">
    <property type="entry name" value="MetI-like"/>
</dbReference>
<evidence type="ECO:0000256" key="2">
    <source>
        <dbReference type="ARBA" id="ARBA00020515"/>
    </source>
</evidence>
<comment type="similarity">
    <text evidence="8">Belongs to the binding-protein-dependent transport system permease family.</text>
</comment>
<feature type="domain" description="ABC transmembrane type-1" evidence="9">
    <location>
        <begin position="434"/>
        <end position="621"/>
    </location>
</feature>
<evidence type="ECO:0000256" key="6">
    <source>
        <dbReference type="ARBA" id="ARBA00022989"/>
    </source>
</evidence>
<dbReference type="RefSeq" id="WP_116884864.1">
    <property type="nucleotide sequence ID" value="NZ_QEKH01000023.1"/>
</dbReference>
<gene>
    <name evidence="10" type="ORF">C8D82_12348</name>
</gene>
<organism evidence="10 11">
    <name type="scientific">Victivallis vadensis</name>
    <dbReference type="NCBI Taxonomy" id="172901"/>
    <lineage>
        <taxon>Bacteria</taxon>
        <taxon>Pseudomonadati</taxon>
        <taxon>Lentisphaerota</taxon>
        <taxon>Lentisphaeria</taxon>
        <taxon>Victivallales</taxon>
        <taxon>Victivallaceae</taxon>
        <taxon>Victivallis</taxon>
    </lineage>
</organism>
<dbReference type="GeneID" id="78296154"/>
<evidence type="ECO:0000313" key="10">
    <source>
        <dbReference type="EMBL" id="PVY38995.1"/>
    </source>
</evidence>
<keyword evidence="5 8" id="KW-0812">Transmembrane</keyword>
<dbReference type="AlphaFoldDB" id="A0A2U1ARF9"/>